<evidence type="ECO:0000256" key="1">
    <source>
        <dbReference type="SAM" id="Phobius"/>
    </source>
</evidence>
<keyword evidence="1" id="KW-0812">Transmembrane</keyword>
<dbReference type="EMBL" id="VSIV01000259">
    <property type="protein sequence ID" value="TYB32811.1"/>
    <property type="molecule type" value="Genomic_DNA"/>
</dbReference>
<gene>
    <name evidence="2" type="ORF">FXF49_09605</name>
</gene>
<dbReference type="InterPro" id="IPR003787">
    <property type="entry name" value="Sulphur_relay_DsrE/F-like"/>
</dbReference>
<dbReference type="Proteomes" id="UP000323337">
    <property type="component" value="Unassembled WGS sequence"/>
</dbReference>
<proteinExistence type="predicted"/>
<organism evidence="2 3">
    <name type="scientific">Flexistipes sinusarabici</name>
    <dbReference type="NCBI Taxonomy" id="2352"/>
    <lineage>
        <taxon>Bacteria</taxon>
        <taxon>Pseudomonadati</taxon>
        <taxon>Deferribacterota</taxon>
        <taxon>Deferribacteres</taxon>
        <taxon>Deferribacterales</taxon>
        <taxon>Flexistipitaceae</taxon>
        <taxon>Flexistipes</taxon>
    </lineage>
</organism>
<reference evidence="2 3" key="1">
    <citation type="submission" date="2019-08" db="EMBL/GenBank/DDBJ databases">
        <title>Genomic characterization of a novel candidate phylum (ARYD3) from a high temperature, high salinity tertiary oil reservoir in north central Oklahoma, USA.</title>
        <authorList>
            <person name="Youssef N.H."/>
            <person name="Yadav A."/>
            <person name="Elshahed M.S."/>
        </authorList>
    </citation>
    <scope>NUCLEOTIDE SEQUENCE [LARGE SCALE GENOMIC DNA]</scope>
    <source>
        <strain evidence="2">ARYD1</strain>
    </source>
</reference>
<dbReference type="Pfam" id="PF02635">
    <property type="entry name" value="DsrE"/>
    <property type="match status" value="1"/>
</dbReference>
<evidence type="ECO:0000313" key="3">
    <source>
        <dbReference type="Proteomes" id="UP000323337"/>
    </source>
</evidence>
<comment type="caution">
    <text evidence="2">The sequence shown here is derived from an EMBL/GenBank/DDBJ whole genome shotgun (WGS) entry which is preliminary data.</text>
</comment>
<accession>A0A5D0MMW7</accession>
<dbReference type="Gene3D" id="3.40.1260.10">
    <property type="entry name" value="DsrEFH-like"/>
    <property type="match status" value="1"/>
</dbReference>
<keyword evidence="1" id="KW-1133">Transmembrane helix</keyword>
<feature type="transmembrane region" description="Helical" evidence="1">
    <location>
        <begin position="6"/>
        <end position="27"/>
    </location>
</feature>
<sequence length="193" mass="21747">MVSVILKIPNLTLLYPALRIFLILMIIKEAYMKRIICSFIILLLTAFSVPAQESENTPASLKGVNTAEIVFDVNVGNPKLLSLRLKLVEKTLSDISHYAKYRAVVAFRGAASDFMTKNDNHIDNDEKQIKKDIYRRLKTLKNDYNVTLEQCGVAIGLRGIAPEEIYDIINVVENGYVSIIGYQNQGYAFVPMD</sequence>
<dbReference type="InterPro" id="IPR027396">
    <property type="entry name" value="DsrEFH-like"/>
</dbReference>
<protein>
    <submittedName>
        <fullName evidence="2">DsrE family protein</fullName>
    </submittedName>
</protein>
<keyword evidence="1" id="KW-0472">Membrane</keyword>
<dbReference type="SUPFAM" id="SSF75169">
    <property type="entry name" value="DsrEFH-like"/>
    <property type="match status" value="1"/>
</dbReference>
<name>A0A5D0MMW7_FLESI</name>
<dbReference type="AlphaFoldDB" id="A0A5D0MMW7"/>
<evidence type="ECO:0000313" key="2">
    <source>
        <dbReference type="EMBL" id="TYB32811.1"/>
    </source>
</evidence>